<dbReference type="Gene3D" id="1.10.10.10">
    <property type="entry name" value="Winged helix-like DNA-binding domain superfamily/Winged helix DNA-binding domain"/>
    <property type="match status" value="1"/>
</dbReference>
<dbReference type="PANTHER" id="PTHR43537">
    <property type="entry name" value="TRANSCRIPTIONAL REGULATOR, GNTR FAMILY"/>
    <property type="match status" value="1"/>
</dbReference>
<keyword evidence="2" id="KW-0238">DNA-binding</keyword>
<evidence type="ECO:0000313" key="6">
    <source>
        <dbReference type="Proteomes" id="UP001589619"/>
    </source>
</evidence>
<protein>
    <submittedName>
        <fullName evidence="5">GntR family transcriptional regulator</fullName>
    </submittedName>
</protein>
<evidence type="ECO:0000256" key="2">
    <source>
        <dbReference type="ARBA" id="ARBA00023125"/>
    </source>
</evidence>
<evidence type="ECO:0000259" key="4">
    <source>
        <dbReference type="PROSITE" id="PS50949"/>
    </source>
</evidence>
<dbReference type="PROSITE" id="PS50949">
    <property type="entry name" value="HTH_GNTR"/>
    <property type="match status" value="1"/>
</dbReference>
<dbReference type="InterPro" id="IPR036390">
    <property type="entry name" value="WH_DNA-bd_sf"/>
</dbReference>
<reference evidence="5 6" key="1">
    <citation type="submission" date="2024-09" db="EMBL/GenBank/DDBJ databases">
        <authorList>
            <person name="Sun Q."/>
            <person name="Mori K."/>
        </authorList>
    </citation>
    <scope>NUCLEOTIDE SEQUENCE [LARGE SCALE GENOMIC DNA]</scope>
    <source>
        <strain evidence="5 6">JCM 12520</strain>
    </source>
</reference>
<comment type="caution">
    <text evidence="5">The sequence shown here is derived from an EMBL/GenBank/DDBJ whole genome shotgun (WGS) entry which is preliminary data.</text>
</comment>
<keyword evidence="6" id="KW-1185">Reference proteome</keyword>
<dbReference type="InterPro" id="IPR036388">
    <property type="entry name" value="WH-like_DNA-bd_sf"/>
</dbReference>
<dbReference type="Pfam" id="PF00392">
    <property type="entry name" value="GntR"/>
    <property type="match status" value="1"/>
</dbReference>
<dbReference type="SMART" id="SM00345">
    <property type="entry name" value="HTH_GNTR"/>
    <property type="match status" value="1"/>
</dbReference>
<organism evidence="5 6">
    <name type="scientific">Paenibacillus hodogayensis</name>
    <dbReference type="NCBI Taxonomy" id="279208"/>
    <lineage>
        <taxon>Bacteria</taxon>
        <taxon>Bacillati</taxon>
        <taxon>Bacillota</taxon>
        <taxon>Bacilli</taxon>
        <taxon>Bacillales</taxon>
        <taxon>Paenibacillaceae</taxon>
        <taxon>Paenibacillus</taxon>
    </lineage>
</organism>
<evidence type="ECO:0000256" key="1">
    <source>
        <dbReference type="ARBA" id="ARBA00023015"/>
    </source>
</evidence>
<dbReference type="RefSeq" id="WP_344901119.1">
    <property type="nucleotide sequence ID" value="NZ_BAAAYO010000001.1"/>
</dbReference>
<evidence type="ECO:0000313" key="5">
    <source>
        <dbReference type="EMBL" id="MFB9753536.1"/>
    </source>
</evidence>
<dbReference type="InterPro" id="IPR000524">
    <property type="entry name" value="Tscrpt_reg_HTH_GntR"/>
</dbReference>
<dbReference type="SUPFAM" id="SSF46785">
    <property type="entry name" value="Winged helix' DNA-binding domain"/>
    <property type="match status" value="1"/>
</dbReference>
<dbReference type="CDD" id="cd07377">
    <property type="entry name" value="WHTH_GntR"/>
    <property type="match status" value="1"/>
</dbReference>
<dbReference type="PANTHER" id="PTHR43537:SF52">
    <property type="entry name" value="FATTY ACID METABOLISM REGULATOR PROTEIN"/>
    <property type="match status" value="1"/>
</dbReference>
<dbReference type="Proteomes" id="UP001589619">
    <property type="component" value="Unassembled WGS sequence"/>
</dbReference>
<proteinExistence type="predicted"/>
<dbReference type="EMBL" id="JBHMAG010000012">
    <property type="protein sequence ID" value="MFB9753536.1"/>
    <property type="molecule type" value="Genomic_DNA"/>
</dbReference>
<sequence length="213" mass="24462">MEHKSLRQQAYEAIREWLSTSRLPRGFVTSELQLCRMLDMSRTPVRSALQQLETEGFVTIAPKHGVLILDSSAQRVGDLLDVVASLALFAFERQKSADAGALTPFADAHCTKLQSLVGNTDDPRDIDAGAVCEWEFELLRHLIRLNRNAEMDHLFRITSERLYWPLNARRWSSPFYPETKAVLESLLRDLRAAKETFPQRLFAYVQLLKKTWT</sequence>
<keyword evidence="1" id="KW-0805">Transcription regulation</keyword>
<gene>
    <name evidence="5" type="ORF">ACFFNY_18370</name>
</gene>
<keyword evidence="3" id="KW-0804">Transcription</keyword>
<accession>A0ABV5VZA1</accession>
<dbReference type="PRINTS" id="PR00035">
    <property type="entry name" value="HTHGNTR"/>
</dbReference>
<feature type="domain" description="HTH gntR-type" evidence="4">
    <location>
        <begin position="4"/>
        <end position="71"/>
    </location>
</feature>
<name>A0ABV5VZA1_9BACL</name>
<evidence type="ECO:0000256" key="3">
    <source>
        <dbReference type="ARBA" id="ARBA00023163"/>
    </source>
</evidence>